<dbReference type="OrthoDB" id="9801454at2"/>
<dbReference type="PATRIC" id="fig|1122169.6.peg.2950"/>
<dbReference type="NCBIfam" id="TIGR00199">
    <property type="entry name" value="PncC_domain"/>
    <property type="match status" value="1"/>
</dbReference>
<feature type="domain" description="CinA C-terminal" evidence="1">
    <location>
        <begin position="8"/>
        <end position="157"/>
    </location>
</feature>
<dbReference type="eggNOG" id="COG1546">
    <property type="taxonomic scope" value="Bacteria"/>
</dbReference>
<comment type="caution">
    <text evidence="2">The sequence shown here is derived from an EMBL/GenBank/DDBJ whole genome shotgun (WGS) entry which is preliminary data.</text>
</comment>
<organism evidence="2 3">
    <name type="scientific">Legionella shakespearei DSM 23087</name>
    <dbReference type="NCBI Taxonomy" id="1122169"/>
    <lineage>
        <taxon>Bacteria</taxon>
        <taxon>Pseudomonadati</taxon>
        <taxon>Pseudomonadota</taxon>
        <taxon>Gammaproteobacteria</taxon>
        <taxon>Legionellales</taxon>
        <taxon>Legionellaceae</taxon>
        <taxon>Legionella</taxon>
    </lineage>
</organism>
<dbReference type="EMBL" id="LNYW01000066">
    <property type="protein sequence ID" value="KTD57715.1"/>
    <property type="molecule type" value="Genomic_DNA"/>
</dbReference>
<dbReference type="Proteomes" id="UP000054600">
    <property type="component" value="Unassembled WGS sequence"/>
</dbReference>
<accession>A0A0W0YMA2</accession>
<sequence length="164" mass="17588">MSELTLLIEDISYLLKQHHWQLATAESCTGGLISAYLTEIPGSSVWYERGFVTYSNLAKQEMLSVSEDLLKKYGAVSEEVALAMAVGALEHSAASIAVSVTGVAGPDGGSIEKPVGTVCFGWATQDIPPQTLRKQFKGTRQEIRVSACQQALQGVLSILQAKSK</sequence>
<dbReference type="Pfam" id="PF02464">
    <property type="entry name" value="CinA"/>
    <property type="match status" value="1"/>
</dbReference>
<proteinExistence type="predicted"/>
<gene>
    <name evidence="2" type="primary">cinA_2</name>
    <name evidence="2" type="ORF">Lsha_2556</name>
</gene>
<protein>
    <submittedName>
        <fullName evidence="2">Competence-damage inducible protein CinA</fullName>
    </submittedName>
</protein>
<evidence type="ECO:0000259" key="1">
    <source>
        <dbReference type="Pfam" id="PF02464"/>
    </source>
</evidence>
<dbReference type="RefSeq" id="WP_018576319.1">
    <property type="nucleotide sequence ID" value="NZ_KB892384.1"/>
</dbReference>
<dbReference type="AlphaFoldDB" id="A0A0W0YMA2"/>
<dbReference type="SUPFAM" id="SSF142433">
    <property type="entry name" value="CinA-like"/>
    <property type="match status" value="1"/>
</dbReference>
<dbReference type="InterPro" id="IPR008136">
    <property type="entry name" value="CinA_C"/>
</dbReference>
<name>A0A0W0YMA2_9GAMM</name>
<dbReference type="Gene3D" id="3.90.950.20">
    <property type="entry name" value="CinA-like"/>
    <property type="match status" value="1"/>
</dbReference>
<keyword evidence="3" id="KW-1185">Reference proteome</keyword>
<evidence type="ECO:0000313" key="3">
    <source>
        <dbReference type="Proteomes" id="UP000054600"/>
    </source>
</evidence>
<reference evidence="2 3" key="1">
    <citation type="submission" date="2015-11" db="EMBL/GenBank/DDBJ databases">
        <title>Genomic analysis of 38 Legionella species identifies large and diverse effector repertoires.</title>
        <authorList>
            <person name="Burstein D."/>
            <person name="Amaro F."/>
            <person name="Zusman T."/>
            <person name="Lifshitz Z."/>
            <person name="Cohen O."/>
            <person name="Gilbert J.A."/>
            <person name="Pupko T."/>
            <person name="Shuman H.A."/>
            <person name="Segal G."/>
        </authorList>
    </citation>
    <scope>NUCLEOTIDE SEQUENCE [LARGE SCALE GENOMIC DNA]</scope>
    <source>
        <strain evidence="2 3">ATCC 49655</strain>
    </source>
</reference>
<dbReference type="InterPro" id="IPR036653">
    <property type="entry name" value="CinA-like_C"/>
</dbReference>
<evidence type="ECO:0000313" key="2">
    <source>
        <dbReference type="EMBL" id="KTD57715.1"/>
    </source>
</evidence>
<dbReference type="STRING" id="1122169.Lsha_2556"/>